<keyword evidence="1" id="KW-0472">Membrane</keyword>
<evidence type="ECO:0000313" key="3">
    <source>
        <dbReference type="Proteomes" id="UP000316008"/>
    </source>
</evidence>
<dbReference type="RefSeq" id="WP_144332064.1">
    <property type="nucleotide sequence ID" value="NZ_VLPL01000002.1"/>
</dbReference>
<name>A0A556N2V0_9FLAO</name>
<gene>
    <name evidence="2" type="ORF">FO442_05035</name>
</gene>
<feature type="transmembrane region" description="Helical" evidence="1">
    <location>
        <begin position="21"/>
        <end position="37"/>
    </location>
</feature>
<comment type="caution">
    <text evidence="2">The sequence shown here is derived from an EMBL/GenBank/DDBJ whole genome shotgun (WGS) entry which is preliminary data.</text>
</comment>
<keyword evidence="1" id="KW-1133">Transmembrane helix</keyword>
<dbReference type="OrthoDB" id="7061504at2"/>
<feature type="transmembrane region" description="Helical" evidence="1">
    <location>
        <begin position="49"/>
        <end position="73"/>
    </location>
</feature>
<dbReference type="AlphaFoldDB" id="A0A556N2V0"/>
<proteinExistence type="predicted"/>
<evidence type="ECO:0000313" key="2">
    <source>
        <dbReference type="EMBL" id="TSJ46527.1"/>
    </source>
</evidence>
<reference evidence="2 3" key="1">
    <citation type="submission" date="2019-07" db="EMBL/GenBank/DDBJ databases">
        <authorList>
            <person name="Huq M.A."/>
        </authorList>
    </citation>
    <scope>NUCLEOTIDE SEQUENCE [LARGE SCALE GENOMIC DNA]</scope>
    <source>
        <strain evidence="2 3">MAH-3</strain>
    </source>
</reference>
<organism evidence="2 3">
    <name type="scientific">Fluviicola chungangensis</name>
    <dbReference type="NCBI Taxonomy" id="2597671"/>
    <lineage>
        <taxon>Bacteria</taxon>
        <taxon>Pseudomonadati</taxon>
        <taxon>Bacteroidota</taxon>
        <taxon>Flavobacteriia</taxon>
        <taxon>Flavobacteriales</taxon>
        <taxon>Crocinitomicaceae</taxon>
        <taxon>Fluviicola</taxon>
    </lineage>
</organism>
<keyword evidence="3" id="KW-1185">Reference proteome</keyword>
<sequence>MIDKLKEYRKLIIKRSSLPNFIIWLVICVFSVFVYKIKPVFHLNENQILYLFSSASQVIAAIYGLIITGYIFLRNELDRKADKDESLEEIILLLKTEYFGSIIGISLTTLLSIVLCFLVIADETHSNGNLLAYLINISVATILTELIVVVKFVITILNPNSLEIASNKLRDLTAQDKTNESGSLEEFLKHYNQIEYILDKYGSSFLYSDLNDYESVKRKRIAKTKLVYILFKEEKIDTDLKNNLIELISFRNSLIHGTNLYVSTTDVEMSEKILNKLKDSLGVA</sequence>
<evidence type="ECO:0000256" key="1">
    <source>
        <dbReference type="SAM" id="Phobius"/>
    </source>
</evidence>
<feature type="transmembrane region" description="Helical" evidence="1">
    <location>
        <begin position="133"/>
        <end position="154"/>
    </location>
</feature>
<accession>A0A556N2V0</accession>
<feature type="transmembrane region" description="Helical" evidence="1">
    <location>
        <begin position="98"/>
        <end position="121"/>
    </location>
</feature>
<dbReference type="EMBL" id="VLPL01000002">
    <property type="protein sequence ID" value="TSJ46527.1"/>
    <property type="molecule type" value="Genomic_DNA"/>
</dbReference>
<keyword evidence="1" id="KW-0812">Transmembrane</keyword>
<evidence type="ECO:0008006" key="4">
    <source>
        <dbReference type="Google" id="ProtNLM"/>
    </source>
</evidence>
<protein>
    <recommendedName>
        <fullName evidence="4">RiboL-PSP-HEPN domain-containing protein</fullName>
    </recommendedName>
</protein>
<dbReference type="Proteomes" id="UP000316008">
    <property type="component" value="Unassembled WGS sequence"/>
</dbReference>